<protein>
    <submittedName>
        <fullName evidence="13">Site-2 protease family protein</fullName>
    </submittedName>
</protein>
<dbReference type="GO" id="GO:0004222">
    <property type="term" value="F:metalloendopeptidase activity"/>
    <property type="evidence" value="ECO:0007669"/>
    <property type="project" value="InterPro"/>
</dbReference>
<gene>
    <name evidence="13" type="ORF">KIH39_02520</name>
</gene>
<comment type="cofactor">
    <cofactor evidence="1">
        <name>Zn(2+)</name>
        <dbReference type="ChEBI" id="CHEBI:29105"/>
    </cofactor>
</comment>
<feature type="transmembrane region" description="Helical" evidence="11">
    <location>
        <begin position="23"/>
        <end position="41"/>
    </location>
</feature>
<dbReference type="KEGG" id="tsph:KIH39_02520"/>
<evidence type="ECO:0000256" key="3">
    <source>
        <dbReference type="ARBA" id="ARBA00007931"/>
    </source>
</evidence>
<evidence type="ECO:0000313" key="14">
    <source>
        <dbReference type="Proteomes" id="UP000676194"/>
    </source>
</evidence>
<dbReference type="CDD" id="cd06163">
    <property type="entry name" value="S2P-M50_PDZ_RseP-like"/>
    <property type="match status" value="2"/>
</dbReference>
<feature type="domain" description="Peptidase M50" evidence="12">
    <location>
        <begin position="53"/>
        <end position="730"/>
    </location>
</feature>
<evidence type="ECO:0000259" key="12">
    <source>
        <dbReference type="Pfam" id="PF02163"/>
    </source>
</evidence>
<evidence type="ECO:0000256" key="9">
    <source>
        <dbReference type="ARBA" id="ARBA00023049"/>
    </source>
</evidence>
<feature type="transmembrane region" description="Helical" evidence="11">
    <location>
        <begin position="142"/>
        <end position="164"/>
    </location>
</feature>
<dbReference type="Proteomes" id="UP000676194">
    <property type="component" value="Chromosome"/>
</dbReference>
<evidence type="ECO:0000256" key="7">
    <source>
        <dbReference type="ARBA" id="ARBA00022833"/>
    </source>
</evidence>
<reference evidence="13" key="1">
    <citation type="submission" date="2021-05" db="EMBL/GenBank/DDBJ databases">
        <title>Complete genome sequence of the cellulolytic planctomycete Telmatocola sphagniphila SP2T and characterization of the first cellulase from planctomycetes.</title>
        <authorList>
            <person name="Rakitin A.L."/>
            <person name="Beletsky A.V."/>
            <person name="Naumoff D.G."/>
            <person name="Kulichevskaya I.S."/>
            <person name="Mardanov A.V."/>
            <person name="Ravin N.V."/>
            <person name="Dedysh S.N."/>
        </authorList>
    </citation>
    <scope>NUCLEOTIDE SEQUENCE</scope>
    <source>
        <strain evidence="13">SP2T</strain>
    </source>
</reference>
<comment type="similarity">
    <text evidence="3">Belongs to the peptidase M50B family.</text>
</comment>
<dbReference type="RefSeq" id="WP_213497703.1">
    <property type="nucleotide sequence ID" value="NZ_CP074694.1"/>
</dbReference>
<keyword evidence="7" id="KW-0862">Zinc</keyword>
<dbReference type="InterPro" id="IPR008915">
    <property type="entry name" value="Peptidase_M50"/>
</dbReference>
<accession>A0A8E6EYM3</accession>
<keyword evidence="10 11" id="KW-0472">Membrane</keyword>
<sequence length="744" mass="82345">MSDTVKQPDNPENDAKAAEPSKLGRAMPFLFVIAIFAFIIYKQLSIPDVGKVAIGLGLVIFIHELGHFLAAKLCGVRVETFSIGFGEPIPGCRFRYGETLYKIGWIPLGGYVKMLGEGDNVDSEDAEEDPRSFKNKSVGSRMIIISSGVVMNLLLALVCFLIAYSNGVKERAPIIGAVEAGSPAWRSNIHSDMRIRSIGNLTSPMFDDIKPIIMSTRKGEIVPFKLESPDGTLTEVNLEPIRSDEPPYPVIGVTPGNSLSLFKSHRASTKPVREMSAAANAQPAFEQGDQFIEIEDAAGKAIDLTSTPEELANYQNKFQTFYNQLQSQRGSELKVKVLRSNGEKVSITVPPQYTQTFGVRMQIGRISGIRNNSAAAEATPVQANKEAKGLKELTPGAADSGDKIVELKLPESDGSYTIITSNFDPKVAGIKALDPSRLPEDLDAWAIRNPKSDKLLMTVLRSVEHAPTQIQFELKWDRNAQYYRELMLNAKSPLSIPALGLCYTIEPIVEAVEPNSPADQAGIKAGDVIKEIKPKYENKEDKKLESWLPIAANQWGYFFEAMQSLPTHNFELKIQRGNAEPTIVAFTAVEDKTWPRVDRGFLFESELAINKAENIGEAFQKAGHRTLRMIRVIYQNLYAMLFGRISAMTMSGPLTIASFSYDIAGEDIWQFILFIGLINVNLAVVNFLPIPVLDGGHMVFLIYEKLRGKPANEKVLELTLYAGLILILSLMAFVLFLDVRRLFF</sequence>
<dbReference type="GO" id="GO:0006508">
    <property type="term" value="P:proteolysis"/>
    <property type="evidence" value="ECO:0007669"/>
    <property type="project" value="UniProtKB-KW"/>
</dbReference>
<keyword evidence="9" id="KW-0482">Metalloprotease</keyword>
<dbReference type="AlphaFoldDB" id="A0A8E6EYM3"/>
<dbReference type="InterPro" id="IPR036034">
    <property type="entry name" value="PDZ_sf"/>
</dbReference>
<organism evidence="13 14">
    <name type="scientific">Telmatocola sphagniphila</name>
    <dbReference type="NCBI Taxonomy" id="1123043"/>
    <lineage>
        <taxon>Bacteria</taxon>
        <taxon>Pseudomonadati</taxon>
        <taxon>Planctomycetota</taxon>
        <taxon>Planctomycetia</taxon>
        <taxon>Gemmatales</taxon>
        <taxon>Gemmataceae</taxon>
    </lineage>
</organism>
<evidence type="ECO:0000256" key="5">
    <source>
        <dbReference type="ARBA" id="ARBA00022692"/>
    </source>
</evidence>
<proteinExistence type="inferred from homology"/>
<comment type="subcellular location">
    <subcellularLocation>
        <location evidence="2">Membrane</location>
        <topology evidence="2">Multi-pass membrane protein</topology>
    </subcellularLocation>
</comment>
<evidence type="ECO:0000313" key="13">
    <source>
        <dbReference type="EMBL" id="QVL32813.1"/>
    </source>
</evidence>
<evidence type="ECO:0000256" key="6">
    <source>
        <dbReference type="ARBA" id="ARBA00022801"/>
    </source>
</evidence>
<dbReference type="Gene3D" id="2.30.42.10">
    <property type="match status" value="2"/>
</dbReference>
<keyword evidence="4 13" id="KW-0645">Protease</keyword>
<feature type="transmembrane region" description="Helical" evidence="11">
    <location>
        <begin position="715"/>
        <end position="737"/>
    </location>
</feature>
<keyword evidence="5 11" id="KW-0812">Transmembrane</keyword>
<evidence type="ECO:0000256" key="8">
    <source>
        <dbReference type="ARBA" id="ARBA00022989"/>
    </source>
</evidence>
<keyword evidence="8 11" id="KW-1133">Transmembrane helix</keyword>
<evidence type="ECO:0000256" key="1">
    <source>
        <dbReference type="ARBA" id="ARBA00001947"/>
    </source>
</evidence>
<dbReference type="PANTHER" id="PTHR42837">
    <property type="entry name" value="REGULATOR OF SIGMA-E PROTEASE RSEP"/>
    <property type="match status" value="1"/>
</dbReference>
<keyword evidence="6" id="KW-0378">Hydrolase</keyword>
<evidence type="ECO:0000256" key="4">
    <source>
        <dbReference type="ARBA" id="ARBA00022670"/>
    </source>
</evidence>
<dbReference type="EMBL" id="CP074694">
    <property type="protein sequence ID" value="QVL32813.1"/>
    <property type="molecule type" value="Genomic_DNA"/>
</dbReference>
<dbReference type="Pfam" id="PF02163">
    <property type="entry name" value="Peptidase_M50"/>
    <property type="match status" value="1"/>
</dbReference>
<dbReference type="SUPFAM" id="SSF50156">
    <property type="entry name" value="PDZ domain-like"/>
    <property type="match status" value="2"/>
</dbReference>
<evidence type="ECO:0000256" key="2">
    <source>
        <dbReference type="ARBA" id="ARBA00004141"/>
    </source>
</evidence>
<dbReference type="InterPro" id="IPR004387">
    <property type="entry name" value="Pept_M50_Zn"/>
</dbReference>
<dbReference type="PANTHER" id="PTHR42837:SF2">
    <property type="entry name" value="MEMBRANE METALLOPROTEASE ARASP2, CHLOROPLASTIC-RELATED"/>
    <property type="match status" value="1"/>
</dbReference>
<evidence type="ECO:0000256" key="11">
    <source>
        <dbReference type="SAM" id="Phobius"/>
    </source>
</evidence>
<evidence type="ECO:0000256" key="10">
    <source>
        <dbReference type="ARBA" id="ARBA00023136"/>
    </source>
</evidence>
<dbReference type="GO" id="GO:0016020">
    <property type="term" value="C:membrane"/>
    <property type="evidence" value="ECO:0007669"/>
    <property type="project" value="UniProtKB-SubCell"/>
</dbReference>
<keyword evidence="14" id="KW-1185">Reference proteome</keyword>
<feature type="transmembrane region" description="Helical" evidence="11">
    <location>
        <begin position="637"/>
        <end position="659"/>
    </location>
</feature>
<name>A0A8E6EYM3_9BACT</name>
<feature type="transmembrane region" description="Helical" evidence="11">
    <location>
        <begin position="671"/>
        <end position="703"/>
    </location>
</feature>